<proteinExistence type="predicted"/>
<dbReference type="GO" id="GO:0006355">
    <property type="term" value="P:regulation of DNA-templated transcription"/>
    <property type="evidence" value="ECO:0007669"/>
    <property type="project" value="InterPro"/>
</dbReference>
<dbReference type="Gene3D" id="3.30.70.270">
    <property type="match status" value="1"/>
</dbReference>
<dbReference type="SMART" id="SM00086">
    <property type="entry name" value="PAC"/>
    <property type="match status" value="1"/>
</dbReference>
<dbReference type="Pfam" id="PF00990">
    <property type="entry name" value="GGDEF"/>
    <property type="match status" value="1"/>
</dbReference>
<dbReference type="eggNOG" id="COG2199">
    <property type="taxonomic scope" value="Bacteria"/>
</dbReference>
<feature type="domain" description="PAS" evidence="1">
    <location>
        <begin position="161"/>
        <end position="223"/>
    </location>
</feature>
<dbReference type="Proteomes" id="UP000005496">
    <property type="component" value="Unassembled WGS sequence"/>
</dbReference>
<dbReference type="InterPro" id="IPR000014">
    <property type="entry name" value="PAS"/>
</dbReference>
<dbReference type="InterPro" id="IPR000160">
    <property type="entry name" value="GGDEF_dom"/>
</dbReference>
<dbReference type="OrthoDB" id="9790367at2"/>
<organism evidence="4 5">
    <name type="scientific">Desulfonatronospira thiodismutans ASO3-1</name>
    <dbReference type="NCBI Taxonomy" id="555779"/>
    <lineage>
        <taxon>Bacteria</taxon>
        <taxon>Pseudomonadati</taxon>
        <taxon>Thermodesulfobacteriota</taxon>
        <taxon>Desulfovibrionia</taxon>
        <taxon>Desulfovibrionales</taxon>
        <taxon>Desulfonatronovibrionaceae</taxon>
        <taxon>Desulfonatronospira</taxon>
    </lineage>
</organism>
<dbReference type="NCBIfam" id="TIGR00254">
    <property type="entry name" value="GGDEF"/>
    <property type="match status" value="1"/>
</dbReference>
<dbReference type="PROSITE" id="PS50113">
    <property type="entry name" value="PAC"/>
    <property type="match status" value="1"/>
</dbReference>
<sequence length="456" mass="52658">MIFHEIQDRFWILNQLPLGIFILDQDMRIQFWNRIMQEWTEHDARTVIGQRLPDMYPELKQPRFEPRIQAVLDGGPPAVFSSHLHGWFIPITNRDGDKRLQNTTIASIRVQESSQWTRLALVTIQDVTELNQRISEHRKVRDQVVEELKKRREIEQRLRREKAFVSKLLDTVDSLVVLLDNEGRIIHFNRACERLSGYSFQDLQGKEIFKRLIPPEEAETVRSFFSPDFANLPHHFENYWLTRAGEKRLIAWSNCIINDEEGNPDYVLGTGIDITEQRRMQERIEHMAMHDGLTGLPNRNLLQDRMEMAIAAAKRTGNRVALLFLDLDGFKAINDNYGHSTGDEVLTLVSRRLKELVRASDTVARFGGDEFVILLTDTGKLEDAKQVARKVAWQLSRPYILPSGEHQLGVSMGISLYPDDAESAEDLMRLADKAMYRVKKSSGDKETCFLASCENV</sequence>
<evidence type="ECO:0000259" key="3">
    <source>
        <dbReference type="PROSITE" id="PS50887"/>
    </source>
</evidence>
<dbReference type="SUPFAM" id="SSF55785">
    <property type="entry name" value="PYP-like sensor domain (PAS domain)"/>
    <property type="match status" value="2"/>
</dbReference>
<dbReference type="PANTHER" id="PTHR44757:SF2">
    <property type="entry name" value="BIOFILM ARCHITECTURE MAINTENANCE PROTEIN MBAA"/>
    <property type="match status" value="1"/>
</dbReference>
<dbReference type="CDD" id="cd00130">
    <property type="entry name" value="PAS"/>
    <property type="match status" value="2"/>
</dbReference>
<dbReference type="InterPro" id="IPR001610">
    <property type="entry name" value="PAC"/>
</dbReference>
<name>D6SRH9_9BACT</name>
<gene>
    <name evidence="4" type="ORF">Dthio_PD0621</name>
</gene>
<dbReference type="AlphaFoldDB" id="D6SRH9"/>
<dbReference type="RefSeq" id="WP_008870653.1">
    <property type="nucleotide sequence ID" value="NZ_ACJN02000003.1"/>
</dbReference>
<dbReference type="SMART" id="SM00267">
    <property type="entry name" value="GGDEF"/>
    <property type="match status" value="1"/>
</dbReference>
<dbReference type="SMART" id="SM00091">
    <property type="entry name" value="PAS"/>
    <property type="match status" value="2"/>
</dbReference>
<reference evidence="4" key="1">
    <citation type="submission" date="2010-05" db="EMBL/GenBank/DDBJ databases">
        <title>The draft genome of Desulfonatronospira thiodismutans ASO3-1.</title>
        <authorList>
            <consortium name="US DOE Joint Genome Institute (JGI-PGF)"/>
            <person name="Lucas S."/>
            <person name="Copeland A."/>
            <person name="Lapidus A."/>
            <person name="Cheng J.-F."/>
            <person name="Bruce D."/>
            <person name="Goodwin L."/>
            <person name="Pitluck S."/>
            <person name="Chertkov O."/>
            <person name="Brettin T."/>
            <person name="Detter J.C."/>
            <person name="Han C."/>
            <person name="Land M.L."/>
            <person name="Hauser L."/>
            <person name="Kyrpides N."/>
            <person name="Mikhailova N."/>
            <person name="Muyzer G."/>
            <person name="Woyke T."/>
        </authorList>
    </citation>
    <scope>NUCLEOTIDE SEQUENCE [LARGE SCALE GENOMIC DNA]</scope>
    <source>
        <strain evidence="4">ASO3-1</strain>
    </source>
</reference>
<protein>
    <submittedName>
        <fullName evidence="4">Diguanylate cyclase with PAS/PAC sensor</fullName>
    </submittedName>
</protein>
<dbReference type="InterPro" id="IPR035965">
    <property type="entry name" value="PAS-like_dom_sf"/>
</dbReference>
<feature type="domain" description="PAC" evidence="2">
    <location>
        <begin position="234"/>
        <end position="286"/>
    </location>
</feature>
<dbReference type="InterPro" id="IPR052155">
    <property type="entry name" value="Biofilm_reg_signaling"/>
</dbReference>
<comment type="caution">
    <text evidence="4">The sequence shown here is derived from an EMBL/GenBank/DDBJ whole genome shotgun (WGS) entry which is preliminary data.</text>
</comment>
<dbReference type="InterPro" id="IPR000700">
    <property type="entry name" value="PAS-assoc_C"/>
</dbReference>
<dbReference type="InterPro" id="IPR013767">
    <property type="entry name" value="PAS_fold"/>
</dbReference>
<dbReference type="Pfam" id="PF08448">
    <property type="entry name" value="PAS_4"/>
    <property type="match status" value="1"/>
</dbReference>
<dbReference type="InterPro" id="IPR013656">
    <property type="entry name" value="PAS_4"/>
</dbReference>
<dbReference type="Pfam" id="PF00989">
    <property type="entry name" value="PAS"/>
    <property type="match status" value="1"/>
</dbReference>
<evidence type="ECO:0000313" key="5">
    <source>
        <dbReference type="Proteomes" id="UP000005496"/>
    </source>
</evidence>
<dbReference type="CDD" id="cd01949">
    <property type="entry name" value="GGDEF"/>
    <property type="match status" value="1"/>
</dbReference>
<dbReference type="PANTHER" id="PTHR44757">
    <property type="entry name" value="DIGUANYLATE CYCLASE DGCP"/>
    <property type="match status" value="1"/>
</dbReference>
<dbReference type="NCBIfam" id="TIGR00229">
    <property type="entry name" value="sensory_box"/>
    <property type="match status" value="2"/>
</dbReference>
<dbReference type="InterPro" id="IPR029787">
    <property type="entry name" value="Nucleotide_cyclase"/>
</dbReference>
<dbReference type="Gene3D" id="3.30.450.20">
    <property type="entry name" value="PAS domain"/>
    <property type="match status" value="2"/>
</dbReference>
<dbReference type="FunFam" id="3.30.70.270:FF:000001">
    <property type="entry name" value="Diguanylate cyclase domain protein"/>
    <property type="match status" value="1"/>
</dbReference>
<dbReference type="GO" id="GO:0003824">
    <property type="term" value="F:catalytic activity"/>
    <property type="evidence" value="ECO:0007669"/>
    <property type="project" value="UniProtKB-ARBA"/>
</dbReference>
<dbReference type="SUPFAM" id="SSF55073">
    <property type="entry name" value="Nucleotide cyclase"/>
    <property type="match status" value="1"/>
</dbReference>
<dbReference type="EMBL" id="ACJN02000003">
    <property type="protein sequence ID" value="EFI33295.1"/>
    <property type="molecule type" value="Genomic_DNA"/>
</dbReference>
<dbReference type="InterPro" id="IPR043128">
    <property type="entry name" value="Rev_trsase/Diguanyl_cyclase"/>
</dbReference>
<keyword evidence="5" id="KW-1185">Reference proteome</keyword>
<dbReference type="PROSITE" id="PS50887">
    <property type="entry name" value="GGDEF"/>
    <property type="match status" value="1"/>
</dbReference>
<evidence type="ECO:0000313" key="4">
    <source>
        <dbReference type="EMBL" id="EFI33295.1"/>
    </source>
</evidence>
<dbReference type="PROSITE" id="PS50112">
    <property type="entry name" value="PAS"/>
    <property type="match status" value="1"/>
</dbReference>
<evidence type="ECO:0000259" key="1">
    <source>
        <dbReference type="PROSITE" id="PS50112"/>
    </source>
</evidence>
<evidence type="ECO:0000259" key="2">
    <source>
        <dbReference type="PROSITE" id="PS50113"/>
    </source>
</evidence>
<accession>D6SRH9</accession>
<feature type="domain" description="GGDEF" evidence="3">
    <location>
        <begin position="318"/>
        <end position="452"/>
    </location>
</feature>